<dbReference type="InterPro" id="IPR011990">
    <property type="entry name" value="TPR-like_helical_dom_sf"/>
</dbReference>
<evidence type="ECO:0000313" key="1">
    <source>
        <dbReference type="EMBL" id="PLX18440.1"/>
    </source>
</evidence>
<evidence type="ECO:0000313" key="2">
    <source>
        <dbReference type="Proteomes" id="UP000234857"/>
    </source>
</evidence>
<gene>
    <name evidence="1" type="ORF">C0601_04590</name>
</gene>
<accession>A0A2N5ZIB5</accession>
<sequence length="453" mass="53993">MSLFKIIIIFLTITVLCLSGCFSSASPGMKVLKITGEQYFNDAKRYLRETLFIYDGSKINTVMTNIEKNEDGIKKEAEDDARLMIDYLSLLKQYANLVKTSRRPARKDIEKIYDKLKDKNTDDYKFLKIFYYYLRSYSHRGVEDYEIINVYNLLSYFKGKKDYRFPFFMGGEPITFDFIRYFSYMTLMQNNYIMLSLKQLEALETGNKLHPVYLLTMGEAYMRAGKYEEAIRYLKYFRLPTYSTFALKEYALMLLKDIYVRLEKTVEQKAIDEKMELTLRMKTDDMFCYFSEQEIDMYEILVNDKKEKEKIEDMLDLYKRGGEYMRPDFNDIELNELVDYYNTTFDVKISDSDEVKIDNYTLYDYLKANPELDLMDCLLYFDKSEVVVMSKMDSEYFFVKADDKNLRKREKDVFRFKLKDYQNKEVLFDIEYSPKGKGVEKVGIKLLTGEKDG</sequence>
<comment type="caution">
    <text evidence="1">The sequence shown here is derived from an EMBL/GenBank/DDBJ whole genome shotgun (WGS) entry which is preliminary data.</text>
</comment>
<protein>
    <submittedName>
        <fullName evidence="1">Uncharacterized protein</fullName>
    </submittedName>
</protein>
<reference evidence="1 2" key="1">
    <citation type="submission" date="2017-11" db="EMBL/GenBank/DDBJ databases">
        <title>Genome-resolved metagenomics identifies genetic mobility, metabolic interactions, and unexpected diversity in perchlorate-reducing communities.</title>
        <authorList>
            <person name="Barnum T.P."/>
            <person name="Figueroa I.A."/>
            <person name="Carlstrom C.I."/>
            <person name="Lucas L.N."/>
            <person name="Engelbrektson A.L."/>
            <person name="Coates J.D."/>
        </authorList>
    </citation>
    <scope>NUCLEOTIDE SEQUENCE [LARGE SCALE GENOMIC DNA]</scope>
    <source>
        <strain evidence="1">BM706</strain>
    </source>
</reference>
<dbReference type="AlphaFoldDB" id="A0A2N5ZIB5"/>
<dbReference type="SUPFAM" id="SSF48452">
    <property type="entry name" value="TPR-like"/>
    <property type="match status" value="1"/>
</dbReference>
<dbReference type="Gene3D" id="1.25.40.10">
    <property type="entry name" value="Tetratricopeptide repeat domain"/>
    <property type="match status" value="1"/>
</dbReference>
<proteinExistence type="predicted"/>
<dbReference type="Proteomes" id="UP000234857">
    <property type="component" value="Unassembled WGS sequence"/>
</dbReference>
<name>A0A2N5ZIB5_MUIH1</name>
<dbReference type="EMBL" id="PKTG01000063">
    <property type="protein sequence ID" value="PLX18440.1"/>
    <property type="molecule type" value="Genomic_DNA"/>
</dbReference>
<organism evidence="1 2">
    <name type="scientific">Muiribacterium halophilum</name>
    <dbReference type="NCBI Taxonomy" id="2053465"/>
    <lineage>
        <taxon>Bacteria</taxon>
        <taxon>Candidatus Muiribacteriota</taxon>
        <taxon>Candidatus Muiribacteriia</taxon>
        <taxon>Candidatus Muiribacteriales</taxon>
        <taxon>Candidatus Muiribacteriaceae</taxon>
        <taxon>Candidatus Muiribacterium</taxon>
    </lineage>
</organism>